<protein>
    <recommendedName>
        <fullName evidence="2">S-layer protein C-terminal domain-containing protein</fullName>
    </recommendedName>
</protein>
<organism evidence="3 4">
    <name type="scientific">Companilactobacillus suantsaicola</name>
    <dbReference type="NCBI Taxonomy" id="2487723"/>
    <lineage>
        <taxon>Bacteria</taxon>
        <taxon>Bacillati</taxon>
        <taxon>Bacillota</taxon>
        <taxon>Bacilli</taxon>
        <taxon>Lactobacillales</taxon>
        <taxon>Lactobacillaceae</taxon>
        <taxon>Companilactobacillus</taxon>
    </lineage>
</organism>
<dbReference type="Pfam" id="PF03217">
    <property type="entry name" value="SlpA"/>
    <property type="match status" value="1"/>
</dbReference>
<dbReference type="RefSeq" id="WP_135372227.1">
    <property type="nucleotide sequence ID" value="NZ_RKLY01000010.1"/>
</dbReference>
<dbReference type="OrthoDB" id="2255228at2"/>
<evidence type="ECO:0000259" key="2">
    <source>
        <dbReference type="Pfam" id="PF03217"/>
    </source>
</evidence>
<reference evidence="3 4" key="1">
    <citation type="submission" date="2018-10" db="EMBL/GenBank/DDBJ databases">
        <title>Lactobacillus sp. R7 and Lactobacillus sp. R19 isolated from fermented mustard green product of Taiwan.</title>
        <authorList>
            <person name="Lin S.-T."/>
        </authorList>
    </citation>
    <scope>NUCLEOTIDE SEQUENCE [LARGE SCALE GENOMIC DNA]</scope>
    <source>
        <strain evidence="3 4">BCRC 81127</strain>
    </source>
</reference>
<comment type="caution">
    <text evidence="3">The sequence shown here is derived from an EMBL/GenBank/DDBJ whole genome shotgun (WGS) entry which is preliminary data.</text>
</comment>
<dbReference type="Proteomes" id="UP000298021">
    <property type="component" value="Unassembled WGS sequence"/>
</dbReference>
<evidence type="ECO:0000313" key="4">
    <source>
        <dbReference type="Proteomes" id="UP000298021"/>
    </source>
</evidence>
<feature type="chain" id="PRO_5039699554" description="S-layer protein C-terminal domain-containing protein" evidence="1">
    <location>
        <begin position="21"/>
        <end position="736"/>
    </location>
</feature>
<evidence type="ECO:0000313" key="3">
    <source>
        <dbReference type="EMBL" id="TGD23675.1"/>
    </source>
</evidence>
<dbReference type="InterPro" id="IPR024968">
    <property type="entry name" value="SlpA_C_lactobacillus"/>
</dbReference>
<accession>A0A4Z0JNC1</accession>
<dbReference type="EMBL" id="RKLY01000010">
    <property type="protein sequence ID" value="TGD23675.1"/>
    <property type="molecule type" value="Genomic_DNA"/>
</dbReference>
<evidence type="ECO:0000256" key="1">
    <source>
        <dbReference type="SAM" id="SignalP"/>
    </source>
</evidence>
<name>A0A4Z0JNC1_9LACO</name>
<keyword evidence="1" id="KW-0732">Signal</keyword>
<gene>
    <name evidence="3" type="ORF">EGT49_05290</name>
</gene>
<proteinExistence type="predicted"/>
<keyword evidence="4" id="KW-1185">Reference proteome</keyword>
<feature type="domain" description="S-layer protein C-terminal" evidence="2">
    <location>
        <begin position="623"/>
        <end position="666"/>
    </location>
</feature>
<feature type="signal peptide" evidence="1">
    <location>
        <begin position="1"/>
        <end position="20"/>
    </location>
</feature>
<sequence>MKKMRTVILTSILLSATVLGSNVSLIDAASKKSTPILVKSELTDQEKALYVKDARTKESSISDFAPRVLFSTLEDGENLPMAPIFESGTVSAENYEEVLAKELGVVDDSFKPLTMNVKSIDESHGFINQVSYTDPETNTTKTFNIDYQLKSPEVSDGLQYALNFKYGTSLEKYRLIIEEGNKGSNLNTDSSNIQATAKNGTDMKGNKDTATVSLTHGLDENFGETNSEVTFTTKDDLYDVPDVVTTREVKVFKEPDWSKVNASIQLGDKDILDASTSLKDENGNDYMVTITNPEDININKAGTYEAKFKAIGMNISPAEEYGTGKNISYTKTIPITVSDDKSEVNYNYLVVDKKTGNTIASQSGSAADGTSITLDKANLPTGYTLTDAQKTFTVDAKNPTKVATVAKDVDYTITFVDKDNQEKVGQISDTGKEGESRLVTAPDGYTLDDSTDMIYTLDSTEPEKTILVSKGSILTQDLNYTIKYTDVDTDKVISEKKGTGKLGDQITAVAPDGYVITDLTSAGFTLTKDDDSFTCYVKKADTPYNVTYVDQDTDEEVGTQKGLGIVGEKITLKTPAGYTFVNANDATYEVDKDNPNAKIFVKQSTLTEDNLLTTHPYEGYVEIYDENGKLNKDVVLSQNTDWATDQKKTIDGVDYYRVATNQYVKADSVYVYSPLTGVVTTSKVTPVYNSKGQLVLDRALDKDAPWYSDRISKIKGEKMYRVATDEWVKASDVTEQ</sequence>
<dbReference type="AlphaFoldDB" id="A0A4Z0JNC1"/>